<proteinExistence type="predicted"/>
<dbReference type="PROSITE" id="PS50005">
    <property type="entry name" value="TPR"/>
    <property type="match status" value="4"/>
</dbReference>
<dbReference type="Pfam" id="PF00515">
    <property type="entry name" value="TPR_1"/>
    <property type="match status" value="1"/>
</dbReference>
<feature type="repeat" description="TPR" evidence="1">
    <location>
        <begin position="658"/>
        <end position="691"/>
    </location>
</feature>
<evidence type="ECO:0000313" key="3">
    <source>
        <dbReference type="EMBL" id="KAI1722263.1"/>
    </source>
</evidence>
<dbReference type="GO" id="GO:0097546">
    <property type="term" value="C:ciliary base"/>
    <property type="evidence" value="ECO:0007669"/>
    <property type="project" value="TreeGrafter"/>
</dbReference>
<dbReference type="SMART" id="SM00028">
    <property type="entry name" value="TPR"/>
    <property type="match status" value="9"/>
</dbReference>
<dbReference type="Pfam" id="PF13432">
    <property type="entry name" value="TPR_16"/>
    <property type="match status" value="1"/>
</dbReference>
<feature type="region of interest" description="Disordered" evidence="2">
    <location>
        <begin position="838"/>
        <end position="861"/>
    </location>
</feature>
<feature type="compositionally biased region" description="Polar residues" evidence="2">
    <location>
        <begin position="838"/>
        <end position="847"/>
    </location>
</feature>
<dbReference type="PANTHER" id="PTHR44117:SF1">
    <property type="entry name" value="INTRAFLAGELLAR TRANSPORT PROTEIN 88 HOMOLOG"/>
    <property type="match status" value="1"/>
</dbReference>
<dbReference type="Gene3D" id="1.25.40.10">
    <property type="entry name" value="Tetratricopeptide repeat domain"/>
    <property type="match status" value="3"/>
</dbReference>
<dbReference type="GO" id="GO:0005814">
    <property type="term" value="C:centriole"/>
    <property type="evidence" value="ECO:0007669"/>
    <property type="project" value="TreeGrafter"/>
</dbReference>
<keyword evidence="4" id="KW-1185">Reference proteome</keyword>
<dbReference type="SUPFAM" id="SSF81901">
    <property type="entry name" value="HCP-like"/>
    <property type="match status" value="1"/>
</dbReference>
<feature type="region of interest" description="Disordered" evidence="2">
    <location>
        <begin position="1"/>
        <end position="31"/>
    </location>
</feature>
<dbReference type="Proteomes" id="UP001201812">
    <property type="component" value="Unassembled WGS sequence"/>
</dbReference>
<dbReference type="GO" id="GO:0042073">
    <property type="term" value="P:intraciliary transport"/>
    <property type="evidence" value="ECO:0007669"/>
    <property type="project" value="TreeGrafter"/>
</dbReference>
<organism evidence="3 4">
    <name type="scientific">Ditylenchus destructor</name>
    <dbReference type="NCBI Taxonomy" id="166010"/>
    <lineage>
        <taxon>Eukaryota</taxon>
        <taxon>Metazoa</taxon>
        <taxon>Ecdysozoa</taxon>
        <taxon>Nematoda</taxon>
        <taxon>Chromadorea</taxon>
        <taxon>Rhabditida</taxon>
        <taxon>Tylenchina</taxon>
        <taxon>Tylenchomorpha</taxon>
        <taxon>Sphaerularioidea</taxon>
        <taxon>Anguinidae</taxon>
        <taxon>Anguininae</taxon>
        <taxon>Ditylenchus</taxon>
    </lineage>
</organism>
<dbReference type="SUPFAM" id="SSF48452">
    <property type="entry name" value="TPR-like"/>
    <property type="match status" value="1"/>
</dbReference>
<accession>A0AAD4N8J7</accession>
<dbReference type="GO" id="GO:0036064">
    <property type="term" value="C:ciliary basal body"/>
    <property type="evidence" value="ECO:0007669"/>
    <property type="project" value="TreeGrafter"/>
</dbReference>
<feature type="compositionally biased region" description="Polar residues" evidence="2">
    <location>
        <begin position="759"/>
        <end position="798"/>
    </location>
</feature>
<dbReference type="AlphaFoldDB" id="A0AAD4N8J7"/>
<dbReference type="Pfam" id="PF13374">
    <property type="entry name" value="TPR_10"/>
    <property type="match status" value="1"/>
</dbReference>
<evidence type="ECO:0000313" key="4">
    <source>
        <dbReference type="Proteomes" id="UP001201812"/>
    </source>
</evidence>
<feature type="compositionally biased region" description="Acidic residues" evidence="2">
    <location>
        <begin position="851"/>
        <end position="861"/>
    </location>
</feature>
<name>A0AAD4N8J7_9BILA</name>
<feature type="region of interest" description="Disordered" evidence="2">
    <location>
        <begin position="752"/>
        <end position="798"/>
    </location>
</feature>
<feature type="repeat" description="TPR" evidence="1">
    <location>
        <begin position="590"/>
        <end position="623"/>
    </location>
</feature>
<dbReference type="Pfam" id="PF13176">
    <property type="entry name" value="TPR_7"/>
    <property type="match status" value="1"/>
</dbReference>
<evidence type="ECO:0000256" key="2">
    <source>
        <dbReference type="SAM" id="MobiDB-lite"/>
    </source>
</evidence>
<keyword evidence="1" id="KW-0802">TPR repeat</keyword>
<dbReference type="GO" id="GO:0019894">
    <property type="term" value="F:kinesin binding"/>
    <property type="evidence" value="ECO:0007669"/>
    <property type="project" value="TreeGrafter"/>
</dbReference>
<dbReference type="PANTHER" id="PTHR44117">
    <property type="entry name" value="INTRAFLAGELLAR TRANSPORT PROTEIN 88 HOMOLOG"/>
    <property type="match status" value="1"/>
</dbReference>
<dbReference type="GO" id="GO:0097730">
    <property type="term" value="C:non-motile cilium"/>
    <property type="evidence" value="ECO:0007669"/>
    <property type="project" value="TreeGrafter"/>
</dbReference>
<dbReference type="EMBL" id="JAKKPZ010000004">
    <property type="protein sequence ID" value="KAI1722263.1"/>
    <property type="molecule type" value="Genomic_DNA"/>
</dbReference>
<evidence type="ECO:0000256" key="1">
    <source>
        <dbReference type="PROSITE-ProRule" id="PRU00339"/>
    </source>
</evidence>
<dbReference type="InterPro" id="IPR019734">
    <property type="entry name" value="TPR_rpt"/>
</dbReference>
<sequence length="861" mass="96199">MAVGLLDTIHSARSENRSPHNGGVKEEDDPYGGFNDYDHAYDLENIYNDKEFVQAVSRSSYGRRPITGARATAVTPATNGVVVPPLFRYGMPPSAAGGRFSGAQSRMMTGAGPGATALGPRSALASRMRTGTTSAVNRPMTAVRAAGYTSAGRKSTFEGVKGAHGVKSEDRYKVVLRLTLLKCYFSSNEKVRKQEAAVNELLKESVYAADQKNFKKALEKAKEAGRKERAAVKFRTLHNLGEPNLDLTLVVLINLAQQHLANGMHNEALHVYHTIVKNKAFANAGRLKVNIGNIYFKKKDFPKAIKYYRTKFLNNIGVTLVKLGKYEDALAAFEDCLDASGDYETALNLVLAAYCLEDAEKMREAFQRLVDIPLMIDEEVKDPSADHDILALQLLANDTLNAWERKRKQQAERTILIAAKIISQSIASSFSEGYAWCVETIKQSVYASLAIELEMNKALDLLKTGELDAAIEALHSFHNKETKVASAASNNLCMISIMRGPENLEEATQQSEHALSHDRYNANALVNRGNIYFLQGEPKLAQQYYKEALQVEASCVQAIYNFGLVCRHLGDLEEAKRCFFKLNEMLLNNVQVLTQLAAIYEQQEDTAQAIDLFTQASNLAPTDPAILNKLSHIYEAEGDKSQAFQCHYDSYRYFPPSIDVIKWLGNYYLYAQFAEKAVNYFEKAALMEPNNIEWQLLIASCQRRSGNFQKAMQQYKQIHRRLKFLVQLCKDLRMTVEEKEFSEKLKRLEKVNQLRQQRDSGQGNRTRHSANANLYAPLTTNRPSSSRGSTRNSPNNTARALLYDDAGDVPYRGTKKDINASDLSYKDPVGPGPYRPITMSQPGQNMNGIFDNDDIGDLLPE</sequence>
<protein>
    <submittedName>
        <fullName evidence="3">Tetratricopeptide repeat domain-containing protein</fullName>
    </submittedName>
</protein>
<comment type="caution">
    <text evidence="3">The sequence shown here is derived from an EMBL/GenBank/DDBJ whole genome shotgun (WGS) entry which is preliminary data.</text>
</comment>
<gene>
    <name evidence="3" type="ORF">DdX_04574</name>
</gene>
<feature type="repeat" description="TPR" evidence="1">
    <location>
        <begin position="522"/>
        <end position="555"/>
    </location>
</feature>
<dbReference type="Pfam" id="PF13181">
    <property type="entry name" value="TPR_8"/>
    <property type="match status" value="2"/>
</dbReference>
<dbReference type="GO" id="GO:1905515">
    <property type="term" value="P:non-motile cilium assembly"/>
    <property type="evidence" value="ECO:0007669"/>
    <property type="project" value="TreeGrafter"/>
</dbReference>
<feature type="repeat" description="TPR" evidence="1">
    <location>
        <begin position="310"/>
        <end position="343"/>
    </location>
</feature>
<reference evidence="3" key="1">
    <citation type="submission" date="2022-01" db="EMBL/GenBank/DDBJ databases">
        <title>Genome Sequence Resource for Two Populations of Ditylenchus destructor, the Migratory Endoparasitic Phytonematode.</title>
        <authorList>
            <person name="Zhang H."/>
            <person name="Lin R."/>
            <person name="Xie B."/>
        </authorList>
    </citation>
    <scope>NUCLEOTIDE SEQUENCE</scope>
    <source>
        <strain evidence="3">BazhouSP</strain>
    </source>
</reference>
<dbReference type="InterPro" id="IPR011990">
    <property type="entry name" value="TPR-like_helical_dom_sf"/>
</dbReference>